<evidence type="ECO:0000256" key="10">
    <source>
        <dbReference type="ARBA" id="ARBA00060970"/>
    </source>
</evidence>
<accession>A0A480B166</accession>
<evidence type="ECO:0000256" key="4">
    <source>
        <dbReference type="ARBA" id="ARBA00022490"/>
    </source>
</evidence>
<dbReference type="GO" id="GO:0005737">
    <property type="term" value="C:cytoplasm"/>
    <property type="evidence" value="ECO:0007669"/>
    <property type="project" value="UniProtKB-SubCell"/>
</dbReference>
<evidence type="ECO:0000256" key="6">
    <source>
        <dbReference type="ARBA" id="ARBA00022679"/>
    </source>
</evidence>
<keyword evidence="6 11" id="KW-0808">Transferase</keyword>
<evidence type="ECO:0000256" key="11">
    <source>
        <dbReference type="HAMAP-Rule" id="MF_00834"/>
    </source>
</evidence>
<dbReference type="InterPro" id="IPR005815">
    <property type="entry name" value="BioA"/>
</dbReference>
<evidence type="ECO:0000256" key="8">
    <source>
        <dbReference type="ARBA" id="ARBA00022756"/>
    </source>
</evidence>
<dbReference type="SUPFAM" id="SSF53383">
    <property type="entry name" value="PLP-dependent transferases"/>
    <property type="match status" value="1"/>
</dbReference>
<dbReference type="UniPathway" id="UPA00078">
    <property type="reaction ID" value="UER00160"/>
</dbReference>
<feature type="binding site" evidence="11">
    <location>
        <position position="152"/>
    </location>
    <ligand>
        <name>substrate</name>
    </ligand>
</feature>
<name>A0A480B166_9FIRM</name>
<protein>
    <recommendedName>
        <fullName evidence="11">Adenosylmethionine-8-amino-7-oxononanoate aminotransferase</fullName>
        <ecNumber evidence="11">2.6.1.62</ecNumber>
    </recommendedName>
    <alternativeName>
        <fullName evidence="11">7,8-diamino-pelargonic acid aminotransferase</fullName>
        <shortName evidence="11">DAPA AT</shortName>
        <shortName evidence="11">DAPA aminotransferase</shortName>
    </alternativeName>
    <alternativeName>
        <fullName evidence="11">7,8-diaminononanoate synthase</fullName>
        <shortName evidence="11">DANS</shortName>
    </alternativeName>
    <alternativeName>
        <fullName evidence="11">Diaminopelargonic acid synthase</fullName>
    </alternativeName>
</protein>
<keyword evidence="4 11" id="KW-0963">Cytoplasm</keyword>
<feature type="binding site" evidence="11">
    <location>
        <begin position="321"/>
        <end position="322"/>
    </location>
    <ligand>
        <name>pyridoxal 5'-phosphate</name>
        <dbReference type="ChEBI" id="CHEBI:597326"/>
    </ligand>
</feature>
<proteinExistence type="inferred from homology"/>
<organism evidence="12 13">
    <name type="scientific">Veillonella tobetsuensis</name>
    <dbReference type="NCBI Taxonomy" id="1110546"/>
    <lineage>
        <taxon>Bacteria</taxon>
        <taxon>Bacillati</taxon>
        <taxon>Bacillota</taxon>
        <taxon>Negativicutes</taxon>
        <taxon>Veillonellales</taxon>
        <taxon>Veillonellaceae</taxon>
        <taxon>Veillonella</taxon>
    </lineage>
</organism>
<dbReference type="EMBL" id="BJCQ01000020">
    <property type="protein sequence ID" value="GCL67444.1"/>
    <property type="molecule type" value="Genomic_DNA"/>
</dbReference>
<dbReference type="InterPro" id="IPR049704">
    <property type="entry name" value="Aminotrans_3_PPA_site"/>
</dbReference>
<comment type="caution">
    <text evidence="12">The sequence shown here is derived from an EMBL/GenBank/DDBJ whole genome shotgun (WGS) entry which is preliminary data.</text>
</comment>
<dbReference type="Proteomes" id="UP000300381">
    <property type="component" value="Unassembled WGS sequence"/>
</dbReference>
<dbReference type="EC" id="2.6.1.62" evidence="11"/>
<feature type="binding site" evidence="11">
    <location>
        <position position="320"/>
    </location>
    <ligand>
        <name>substrate</name>
    </ligand>
</feature>
<dbReference type="FunFam" id="3.40.640.10:FF:000078">
    <property type="entry name" value="Adenosylmethionine-8-amino-7-oxononanoate aminotransferase"/>
    <property type="match status" value="1"/>
</dbReference>
<dbReference type="Gene3D" id="3.90.1150.10">
    <property type="entry name" value="Aspartate Aminotransferase, domain 1"/>
    <property type="match status" value="1"/>
</dbReference>
<comment type="cofactor">
    <cofactor evidence="1 11">
        <name>pyridoxal 5'-phosphate</name>
        <dbReference type="ChEBI" id="CHEBI:597326"/>
    </cofactor>
</comment>
<reference evidence="12 13" key="1">
    <citation type="submission" date="2019-03" db="EMBL/GenBank/DDBJ databases">
        <title>Draft genome sequences of two Veillonella tobetsuensis clinical isolates from intraoperative bronchial fluids of elderly patients with pulmonary carcinoma.</title>
        <authorList>
            <person name="Akiyama T."/>
        </authorList>
    </citation>
    <scope>NUCLEOTIDE SEQUENCE [LARGE SCALE GENOMIC DNA]</scope>
    <source>
        <strain evidence="12 13">PAGU 1578</strain>
    </source>
</reference>
<dbReference type="InterPro" id="IPR015421">
    <property type="entry name" value="PyrdxlP-dep_Trfase_major"/>
</dbReference>
<dbReference type="NCBIfam" id="TIGR00508">
    <property type="entry name" value="bioA"/>
    <property type="match status" value="1"/>
</dbReference>
<dbReference type="HAMAP" id="MF_00834">
    <property type="entry name" value="BioA"/>
    <property type="match status" value="1"/>
</dbReference>
<comment type="catalytic activity">
    <reaction evidence="11">
        <text>(8S)-8-amino-7-oxononanoate + S-adenosyl-L-methionine = S-adenosyl-4-methylsulfanyl-2-oxobutanoate + (7R,8S)-7,8-diammoniononanoate</text>
        <dbReference type="Rhea" id="RHEA:16861"/>
        <dbReference type="ChEBI" id="CHEBI:16490"/>
        <dbReference type="ChEBI" id="CHEBI:59789"/>
        <dbReference type="ChEBI" id="CHEBI:149468"/>
        <dbReference type="ChEBI" id="CHEBI:149469"/>
        <dbReference type="EC" id="2.6.1.62"/>
    </reaction>
</comment>
<evidence type="ECO:0000256" key="9">
    <source>
        <dbReference type="ARBA" id="ARBA00022898"/>
    </source>
</evidence>
<dbReference type="PANTHER" id="PTHR42684:SF17">
    <property type="entry name" value="ADENOSYLMETHIONINE-8-AMINO-7-OXONONANOATE AMINOTRANSFERASE"/>
    <property type="match status" value="1"/>
</dbReference>
<comment type="function">
    <text evidence="11">Catalyzes the transfer of the alpha-amino group from S-adenosyl-L-methionine (SAM) to 7-keto-8-aminopelargonic acid (KAPA) to form 7,8-diaminopelargonic acid (DAPA). It is the only aminotransferase known to utilize SAM as an amino donor.</text>
</comment>
<dbReference type="InterPro" id="IPR005814">
    <property type="entry name" value="Aminotrans_3"/>
</dbReference>
<keyword evidence="8 11" id="KW-0093">Biotin biosynthesis</keyword>
<evidence type="ECO:0000256" key="1">
    <source>
        <dbReference type="ARBA" id="ARBA00001933"/>
    </source>
</evidence>
<keyword evidence="7 11" id="KW-0949">S-adenosyl-L-methionine</keyword>
<dbReference type="Gene3D" id="3.40.640.10">
    <property type="entry name" value="Type I PLP-dependent aspartate aminotransferase-like (Major domain)"/>
    <property type="match status" value="1"/>
</dbReference>
<dbReference type="AlphaFoldDB" id="A0A480B166"/>
<comment type="similarity">
    <text evidence="10 11">Belongs to the class-III pyridoxal-phosphate-dependent aminotransferase family. BioA subfamily.</text>
</comment>
<gene>
    <name evidence="11 12" type="primary">bioA</name>
    <name evidence="12" type="ORF">PAGU1578_10650</name>
</gene>
<keyword evidence="5 11" id="KW-0032">Aminotransferase</keyword>
<evidence type="ECO:0000256" key="2">
    <source>
        <dbReference type="ARBA" id="ARBA00004496"/>
    </source>
</evidence>
<dbReference type="GO" id="GO:0030170">
    <property type="term" value="F:pyridoxal phosphate binding"/>
    <property type="evidence" value="ECO:0007669"/>
    <property type="project" value="UniProtKB-UniRule"/>
</dbReference>
<comment type="subunit">
    <text evidence="3 11">Homodimer.</text>
</comment>
<dbReference type="InterPro" id="IPR015422">
    <property type="entry name" value="PyrdxlP-dep_Trfase_small"/>
</dbReference>
<comment type="caution">
    <text evidence="11">Lacks conserved residue(s) required for the propagation of feature annotation.</text>
</comment>
<dbReference type="InterPro" id="IPR015424">
    <property type="entry name" value="PyrdxlP-dep_Trfase"/>
</dbReference>
<evidence type="ECO:0000256" key="7">
    <source>
        <dbReference type="ARBA" id="ARBA00022691"/>
    </source>
</evidence>
<dbReference type="PANTHER" id="PTHR42684">
    <property type="entry name" value="ADENOSYLMETHIONINE-8-AMINO-7-OXONONANOATE AMINOTRANSFERASE"/>
    <property type="match status" value="1"/>
</dbReference>
<comment type="subcellular location">
    <subcellularLocation>
        <location evidence="2 11">Cytoplasm</location>
    </subcellularLocation>
</comment>
<comment type="pathway">
    <text evidence="11">Cofactor biosynthesis; biotin biosynthesis; 7,8-diaminononanoate from 8-amino-7-oxononanoate (SAM route): step 1/1.</text>
</comment>
<evidence type="ECO:0000313" key="12">
    <source>
        <dbReference type="EMBL" id="GCL67444.1"/>
    </source>
</evidence>
<feature type="binding site" evidence="11">
    <location>
        <position position="256"/>
    </location>
    <ligand>
        <name>pyridoxal 5'-phosphate</name>
        <dbReference type="ChEBI" id="CHEBI:597326"/>
    </ligand>
</feature>
<feature type="binding site" evidence="11">
    <location>
        <position position="415"/>
    </location>
    <ligand>
        <name>substrate</name>
    </ligand>
</feature>
<dbReference type="GO" id="GO:0004015">
    <property type="term" value="F:adenosylmethionine-8-amino-7-oxononanoate transaminase activity"/>
    <property type="evidence" value="ECO:0007669"/>
    <property type="project" value="UniProtKB-UniRule"/>
</dbReference>
<feature type="modified residue" description="N6-(pyridoxal phosphate)lysine" evidence="11">
    <location>
        <position position="285"/>
    </location>
</feature>
<keyword evidence="9 11" id="KW-0663">Pyridoxal phosphate</keyword>
<dbReference type="Pfam" id="PF00202">
    <property type="entry name" value="Aminotran_3"/>
    <property type="match status" value="1"/>
</dbReference>
<feature type="binding site" evidence="11">
    <location>
        <begin position="119"/>
        <end position="120"/>
    </location>
    <ligand>
        <name>pyridoxal 5'-phosphate</name>
        <dbReference type="ChEBI" id="CHEBI:597326"/>
    </ligand>
</feature>
<dbReference type="PROSITE" id="PS00600">
    <property type="entry name" value="AA_TRANSFER_CLASS_3"/>
    <property type="match status" value="1"/>
</dbReference>
<feature type="site" description="Participates in the substrate recognition with KAPA and in a stacking interaction with the adenine ring of SAM" evidence="11">
    <location>
        <position position="22"/>
    </location>
</feature>
<evidence type="ECO:0000256" key="3">
    <source>
        <dbReference type="ARBA" id="ARBA00011738"/>
    </source>
</evidence>
<evidence type="ECO:0000313" key="13">
    <source>
        <dbReference type="Proteomes" id="UP000300381"/>
    </source>
</evidence>
<feature type="binding site" evidence="11">
    <location>
        <position position="285"/>
    </location>
    <ligand>
        <name>substrate</name>
    </ligand>
</feature>
<dbReference type="GO" id="GO:0009102">
    <property type="term" value="P:biotin biosynthetic process"/>
    <property type="evidence" value="ECO:0007669"/>
    <property type="project" value="UniProtKB-UniRule"/>
</dbReference>
<evidence type="ECO:0000256" key="5">
    <source>
        <dbReference type="ARBA" id="ARBA00022576"/>
    </source>
</evidence>
<dbReference type="CDD" id="cd00610">
    <property type="entry name" value="OAT_like"/>
    <property type="match status" value="1"/>
</dbReference>
<sequence length="463" mass="51356">MMAEKQLSQIAQWDHEFVWHPFTQMQDWLDQEPVVIERGEGVYLIDDKGKKYYDGVSSLWVNIHGHNHPVLNQALKDQIDKIAHSTLLGLVSPPSAQLCKELVEIAPEGLEKVFLSDDGSTAIEVAIKMAYQYRQQVGQTKKTKFIALNAGYHGDTLGTVSVGGIQLFHQVFHNLLFKPLTLPSPGVYRDVADRDKAFEESLAELERILNEEGDEITALVMEPLVQAAAGMLVMPHGYLKRVRELTAKHDVFLIVDEVATGFGRTGKFFACEHEGVSPDFMTLSKGITGGYMPLAATLTTKRVFDAFLGTFEEKKTFYHGHSYTGNALACAVALASLKVFRDEKVIEGLPAKIEAFTKALKPIESLKHVKEVRQRGLIVGIELEKDVATHEAYRPNDAVGAKVAVLAREQGLICRPIGDVVILMPPLASTVEQLEDMVRIVGESIQRATEEEGLLDDMRPIIL</sequence>